<dbReference type="OrthoDB" id="341259at2759"/>
<evidence type="ECO:0000313" key="4">
    <source>
        <dbReference type="EMBL" id="KAE8387122.1"/>
    </source>
</evidence>
<dbReference type="PANTHER" id="PTHR24198">
    <property type="entry name" value="ANKYRIN REPEAT AND PROTEIN KINASE DOMAIN-CONTAINING PROTEIN"/>
    <property type="match status" value="1"/>
</dbReference>
<keyword evidence="2 3" id="KW-0040">ANK repeat</keyword>
<name>A0A5N7BZ48_PETAA</name>
<dbReference type="Gene3D" id="1.25.40.20">
    <property type="entry name" value="Ankyrin repeat-containing domain"/>
    <property type="match status" value="1"/>
</dbReference>
<evidence type="ECO:0000256" key="2">
    <source>
        <dbReference type="ARBA" id="ARBA00023043"/>
    </source>
</evidence>
<sequence length="117" mass="12721">MSQVWMLTARTPMNGQHYGMLPRDGCHRVVQLLLAVKGIQSNCRNMGGITPLSIATLAGVKDTVEDFLPLCHLAIVDPNSEDEFGQTPLMMAAMDGHTEIVKCLLAIEGVNPNAKNF</sequence>
<dbReference type="InterPro" id="IPR036770">
    <property type="entry name" value="Ankyrin_rpt-contain_sf"/>
</dbReference>
<proteinExistence type="predicted"/>
<dbReference type="SUPFAM" id="SSF48403">
    <property type="entry name" value="Ankyrin repeat"/>
    <property type="match status" value="1"/>
</dbReference>
<organism evidence="4">
    <name type="scientific">Petromyces alliaceus</name>
    <name type="common">Aspergillus alliaceus</name>
    <dbReference type="NCBI Taxonomy" id="209559"/>
    <lineage>
        <taxon>Eukaryota</taxon>
        <taxon>Fungi</taxon>
        <taxon>Dikarya</taxon>
        <taxon>Ascomycota</taxon>
        <taxon>Pezizomycotina</taxon>
        <taxon>Eurotiomycetes</taxon>
        <taxon>Eurotiomycetidae</taxon>
        <taxon>Eurotiales</taxon>
        <taxon>Aspergillaceae</taxon>
        <taxon>Aspergillus</taxon>
        <taxon>Aspergillus subgen. Circumdati</taxon>
    </lineage>
</organism>
<reference evidence="4" key="1">
    <citation type="submission" date="2019-04" db="EMBL/GenBank/DDBJ databases">
        <title>Friends and foes A comparative genomics studyof 23 Aspergillus species from section Flavi.</title>
        <authorList>
            <consortium name="DOE Joint Genome Institute"/>
            <person name="Kjaerbolling I."/>
            <person name="Vesth T."/>
            <person name="Frisvad J.C."/>
            <person name="Nybo J.L."/>
            <person name="Theobald S."/>
            <person name="Kildgaard S."/>
            <person name="Isbrandt T."/>
            <person name="Kuo A."/>
            <person name="Sato A."/>
            <person name="Lyhne E.K."/>
            <person name="Kogle M.E."/>
            <person name="Wiebenga A."/>
            <person name="Kun R.S."/>
            <person name="Lubbers R.J."/>
            <person name="Makela M.R."/>
            <person name="Barry K."/>
            <person name="Chovatia M."/>
            <person name="Clum A."/>
            <person name="Daum C."/>
            <person name="Haridas S."/>
            <person name="He G."/>
            <person name="LaButti K."/>
            <person name="Lipzen A."/>
            <person name="Mondo S."/>
            <person name="Riley R."/>
            <person name="Salamov A."/>
            <person name="Simmons B.A."/>
            <person name="Magnuson J.K."/>
            <person name="Henrissat B."/>
            <person name="Mortensen U.H."/>
            <person name="Larsen T.O."/>
            <person name="Devries R.P."/>
            <person name="Grigoriev I.V."/>
            <person name="Machida M."/>
            <person name="Baker S.E."/>
            <person name="Andersen M.R."/>
        </authorList>
    </citation>
    <scope>NUCLEOTIDE SEQUENCE [LARGE SCALE GENOMIC DNA]</scope>
    <source>
        <strain evidence="4">IBT 14317</strain>
    </source>
</reference>
<evidence type="ECO:0000256" key="3">
    <source>
        <dbReference type="PROSITE-ProRule" id="PRU00023"/>
    </source>
</evidence>
<feature type="repeat" description="ANK" evidence="3">
    <location>
        <begin position="84"/>
        <end position="117"/>
    </location>
</feature>
<dbReference type="PANTHER" id="PTHR24198:SF165">
    <property type="entry name" value="ANKYRIN REPEAT-CONTAINING PROTEIN-RELATED"/>
    <property type="match status" value="1"/>
</dbReference>
<keyword evidence="1" id="KW-0677">Repeat</keyword>
<dbReference type="Proteomes" id="UP000326877">
    <property type="component" value="Unassembled WGS sequence"/>
</dbReference>
<protein>
    <submittedName>
        <fullName evidence="4">Uncharacterized protein</fullName>
    </submittedName>
</protein>
<accession>A0A5N7BZ48</accession>
<gene>
    <name evidence="4" type="ORF">BDV23DRAFT_161783</name>
</gene>
<dbReference type="EMBL" id="ML735298">
    <property type="protein sequence ID" value="KAE8387122.1"/>
    <property type="molecule type" value="Genomic_DNA"/>
</dbReference>
<dbReference type="PROSITE" id="PS50088">
    <property type="entry name" value="ANK_REPEAT"/>
    <property type="match status" value="1"/>
</dbReference>
<dbReference type="InterPro" id="IPR002110">
    <property type="entry name" value="Ankyrin_rpt"/>
</dbReference>
<dbReference type="SMART" id="SM00248">
    <property type="entry name" value="ANK"/>
    <property type="match status" value="2"/>
</dbReference>
<dbReference type="PROSITE" id="PS50297">
    <property type="entry name" value="ANK_REP_REGION"/>
    <property type="match status" value="1"/>
</dbReference>
<dbReference type="Pfam" id="PF12796">
    <property type="entry name" value="Ank_2"/>
    <property type="match status" value="1"/>
</dbReference>
<dbReference type="AlphaFoldDB" id="A0A5N7BZ48"/>
<evidence type="ECO:0000256" key="1">
    <source>
        <dbReference type="ARBA" id="ARBA00022737"/>
    </source>
</evidence>